<dbReference type="OrthoDB" id="9784724at2"/>
<dbReference type="PANTHER" id="PTHR30349">
    <property type="entry name" value="PHAGE INTEGRASE-RELATED"/>
    <property type="match status" value="1"/>
</dbReference>
<organism evidence="8 9">
    <name type="scientific">Rhizobium tubonense</name>
    <dbReference type="NCBI Taxonomy" id="484088"/>
    <lineage>
        <taxon>Bacteria</taxon>
        <taxon>Pseudomonadati</taxon>
        <taxon>Pseudomonadota</taxon>
        <taxon>Alphaproteobacteria</taxon>
        <taxon>Hyphomicrobiales</taxon>
        <taxon>Rhizobiaceae</taxon>
        <taxon>Rhizobium/Agrobacterium group</taxon>
        <taxon>Rhizobium</taxon>
    </lineage>
</organism>
<feature type="domain" description="DUF6538" evidence="7">
    <location>
        <begin position="7"/>
        <end position="65"/>
    </location>
</feature>
<dbReference type="EMBL" id="PCDP01000069">
    <property type="protein sequence ID" value="PZM08533.1"/>
    <property type="molecule type" value="Genomic_DNA"/>
</dbReference>
<dbReference type="Gene3D" id="1.10.150.130">
    <property type="match status" value="1"/>
</dbReference>
<dbReference type="InterPro" id="IPR050090">
    <property type="entry name" value="Tyrosine_recombinase_XerCD"/>
</dbReference>
<keyword evidence="9" id="KW-1185">Reference proteome</keyword>
<dbReference type="InterPro" id="IPR002104">
    <property type="entry name" value="Integrase_catalytic"/>
</dbReference>
<comment type="caution">
    <text evidence="8">The sequence shown here is derived from an EMBL/GenBank/DDBJ whole genome shotgun (WGS) entry which is preliminary data.</text>
</comment>
<accession>A0A2W4E8A6</accession>
<keyword evidence="3" id="KW-0238">DNA-binding</keyword>
<evidence type="ECO:0000256" key="3">
    <source>
        <dbReference type="ARBA" id="ARBA00023125"/>
    </source>
</evidence>
<keyword evidence="2" id="KW-0229">DNA integration</keyword>
<evidence type="ECO:0000256" key="4">
    <source>
        <dbReference type="ARBA" id="ARBA00023172"/>
    </source>
</evidence>
<dbReference type="InterPro" id="IPR010998">
    <property type="entry name" value="Integrase_recombinase_N"/>
</dbReference>
<dbReference type="CDD" id="cd01184">
    <property type="entry name" value="INT_C_like_1"/>
    <property type="match status" value="1"/>
</dbReference>
<reference evidence="8 9" key="1">
    <citation type="journal article" date="2018" name="Sci. Rep.">
        <title>Rhizobium tumorigenes sp. nov., a novel plant tumorigenic bacterium isolated from cane gall tumors on thornless blackberry.</title>
        <authorList>
            <person name="Kuzmanovi N."/>
            <person name="Smalla K."/>
            <person name="Gronow S."/>
            <person name="PuBawska J."/>
        </authorList>
    </citation>
    <scope>NUCLEOTIDE SEQUENCE [LARGE SCALE GENOMIC DNA]</scope>
    <source>
        <strain evidence="8 9">CCBAU 85046</strain>
    </source>
</reference>
<dbReference type="Pfam" id="PF20172">
    <property type="entry name" value="DUF6538"/>
    <property type="match status" value="1"/>
</dbReference>
<comment type="similarity">
    <text evidence="1">Belongs to the 'phage' integrase family.</text>
</comment>
<dbReference type="SUPFAM" id="SSF56349">
    <property type="entry name" value="DNA breaking-rejoining enzymes"/>
    <property type="match status" value="1"/>
</dbReference>
<dbReference type="InterPro" id="IPR046668">
    <property type="entry name" value="DUF6538"/>
</dbReference>
<dbReference type="InterPro" id="IPR013762">
    <property type="entry name" value="Integrase-like_cat_sf"/>
</dbReference>
<proteinExistence type="inferred from homology"/>
<evidence type="ECO:0000313" key="9">
    <source>
        <dbReference type="Proteomes" id="UP000248925"/>
    </source>
</evidence>
<evidence type="ECO:0000259" key="7">
    <source>
        <dbReference type="Pfam" id="PF20172"/>
    </source>
</evidence>
<protein>
    <submittedName>
        <fullName evidence="8">Integrase</fullName>
    </submittedName>
</protein>
<evidence type="ECO:0000313" key="8">
    <source>
        <dbReference type="EMBL" id="PZM08533.1"/>
    </source>
</evidence>
<dbReference type="InterPro" id="IPR011010">
    <property type="entry name" value="DNA_brk_join_enz"/>
</dbReference>
<gene>
    <name evidence="8" type="ORF">CPY51_28545</name>
</gene>
<dbReference type="Proteomes" id="UP000248925">
    <property type="component" value="Unassembled WGS sequence"/>
</dbReference>
<keyword evidence="4" id="KW-0233">DNA recombination</keyword>
<sequence>MPLPPRLIKRGNVYWFRCSIPRDIKSSYPKTEETFSLETRDYQDALKKLRKASAEVDDRFDQHRQLLSRQLEPALAELSGAQIKHVEEVYFAHLLDEDEELRLAGLDDQDFDAYGELLEDMDAVNRYELARGAPSTFPLSEAAEVLTWDNVGLKLDPASPSWPKVARAILSASVRATAAKRQRNEGNPVETPVLSQTKPKASGPLASTLIDEWAAEKSRAKGGWTPATAKANRLWAERFIEMAGDRPMNNYGKADAREFKAVLLSLPPNWTKIKVLEKLSMKEAAKRATELSREPMSGKNVNKVLGFVRAFWNWAEANYDDIPTNPFDGLNVKISGKASDERHPFTLAELSTIFRSPIYTGCRSGRYHNSPGDLIPSDQGIYWVPLVGLFTGCRSGEIIQLRTEDVKVEGGIAYIEVTDEGEDLNVKTGGSRRRIPVHEELKDMGFLTFVERQRKQKHKRLFPELPKAADGTYSTGYSTKFGNSLKKLRIKHGKNSFHSFRHSFEDACRNSRIPLDFMNALQGHTQKGMAGRYGNGLYGLQLLNEEMAKLHYDGLDLSHLISRKT</sequence>
<name>A0A2W4E8A6_9HYPH</name>
<dbReference type="GO" id="GO:0003677">
    <property type="term" value="F:DNA binding"/>
    <property type="evidence" value="ECO:0007669"/>
    <property type="project" value="UniProtKB-KW"/>
</dbReference>
<evidence type="ECO:0000256" key="2">
    <source>
        <dbReference type="ARBA" id="ARBA00022908"/>
    </source>
</evidence>
<evidence type="ECO:0000259" key="6">
    <source>
        <dbReference type="Pfam" id="PF00589"/>
    </source>
</evidence>
<dbReference type="PANTHER" id="PTHR30349:SF41">
    <property type="entry name" value="INTEGRASE_RECOMBINASE PROTEIN MJ0367-RELATED"/>
    <property type="match status" value="1"/>
</dbReference>
<dbReference type="GO" id="GO:0015074">
    <property type="term" value="P:DNA integration"/>
    <property type="evidence" value="ECO:0007669"/>
    <property type="project" value="UniProtKB-KW"/>
</dbReference>
<evidence type="ECO:0000256" key="1">
    <source>
        <dbReference type="ARBA" id="ARBA00008857"/>
    </source>
</evidence>
<dbReference type="Pfam" id="PF00589">
    <property type="entry name" value="Phage_integrase"/>
    <property type="match status" value="1"/>
</dbReference>
<dbReference type="Gene3D" id="1.10.443.10">
    <property type="entry name" value="Intergrase catalytic core"/>
    <property type="match status" value="1"/>
</dbReference>
<feature type="region of interest" description="Disordered" evidence="5">
    <location>
        <begin position="179"/>
        <end position="203"/>
    </location>
</feature>
<dbReference type="GO" id="GO:0006310">
    <property type="term" value="P:DNA recombination"/>
    <property type="evidence" value="ECO:0007669"/>
    <property type="project" value="UniProtKB-KW"/>
</dbReference>
<feature type="domain" description="Tyr recombinase" evidence="6">
    <location>
        <begin position="390"/>
        <end position="533"/>
    </location>
</feature>
<dbReference type="AlphaFoldDB" id="A0A2W4E8A6"/>
<evidence type="ECO:0000256" key="5">
    <source>
        <dbReference type="SAM" id="MobiDB-lite"/>
    </source>
</evidence>